<proteinExistence type="predicted"/>
<protein>
    <submittedName>
        <fullName evidence="2">Uncharacterized protein</fullName>
    </submittedName>
</protein>
<keyword evidence="3" id="KW-1185">Reference proteome</keyword>
<dbReference type="GeneID" id="7874794"/>
<reference evidence="2 3" key="1">
    <citation type="journal article" date="2009" name="Environ. Microbiol.">
        <title>Genome sequences of two novel phages infecting marine roseobacters.</title>
        <authorList>
            <person name="Zhao Y."/>
            <person name="Wang K."/>
            <person name="Jiao N."/>
            <person name="Chen F."/>
        </authorList>
    </citation>
    <scope>NUCLEOTIDE SEQUENCE</scope>
    <source>
        <strain evidence="2">EE36P1</strain>
    </source>
</reference>
<feature type="compositionally biased region" description="Low complexity" evidence="1">
    <location>
        <begin position="330"/>
        <end position="345"/>
    </location>
</feature>
<dbReference type="OrthoDB" id="4064at10239"/>
<sequence length="672" mass="72039">MADPRLAWRQLSVATPNVSGLLAEARGGINDAAEAAQGILGQYAEGPTRKADAEVANELAALDTQEEIDAYFANGGLAGRPVSDAMLQSLMGRQGDVVGFDSTRAGTRSTNANADRTVASIGWGNDANSRANAGEARVATKWGHGQAQDAWLRNNAGGFLDAERGALTGGTAFSAHIDRTESGGGADQYDTLFGHRNRQNGVRVSSMTIGEAGRFASPSGEYGQSVNSEIGRVATPMGKFQIVGSTLRGLQEDLGLPDDVPFSPAVQEQLGLYLAQQRVLGPRTRDAQRAGLRAEWEGFKNVSDAELDVMIDEIRSMPPVNRDTILAAASGSAPQGPAQAPQGGPRQTTQTGFGGDAWASQMAASGLFRPDEVLGRVAPLRDAGTRGDELIAGERTQLQNDMLAGITESVVNSPDAISGAEAENLIREMLIETGEFSQAEALAAARRGAEMIGQSEGLTSDLTGGALDAGITGAIEAAAANTVADANRQFRGQDQYRALNDIGRYAEDPTTNLETDLGLPTDPESRGDYDSNTLRNYINTLADQYNVEPAVMAVAMRDAFIRDPGDNGRWWNVDLTRNTIENRFNQDIIAQTIQQLTPERRREFDRGQADLSIIESQLEQNAGQQRQILSRLNKLNPNDPNDERQREQLLTRLQQLEQAASDLSRQSTTEGR</sequence>
<dbReference type="EMBL" id="FJ591094">
    <property type="protein sequence ID" value="ACL81407.1"/>
    <property type="molecule type" value="Genomic_DNA"/>
</dbReference>
<feature type="region of interest" description="Disordered" evidence="1">
    <location>
        <begin position="509"/>
        <end position="530"/>
    </location>
</feature>
<evidence type="ECO:0000256" key="1">
    <source>
        <dbReference type="SAM" id="MobiDB-lite"/>
    </source>
</evidence>
<accession>C4NTE1</accession>
<organism evidence="2 3">
    <name type="scientific">Sulfitobacter phage EE36phi1</name>
    <dbReference type="NCBI Taxonomy" id="490913"/>
    <lineage>
        <taxon>Viruses</taxon>
        <taxon>Duplodnaviria</taxon>
        <taxon>Heunggongvirae</taxon>
        <taxon>Uroviricota</taxon>
        <taxon>Caudoviricetes</taxon>
        <taxon>Schitoviridae</taxon>
        <taxon>Rhodovirinae</taxon>
        <taxon>Aorunvirus</taxon>
        <taxon>Aorunvirus EE36phi1</taxon>
    </lineage>
</organism>
<dbReference type="KEGG" id="vg:7874794"/>
<dbReference type="RefSeq" id="YP_002898989.1">
    <property type="nucleotide sequence ID" value="NC_012696.1"/>
</dbReference>
<evidence type="ECO:0000313" key="3">
    <source>
        <dbReference type="Proteomes" id="UP000002342"/>
    </source>
</evidence>
<dbReference type="Proteomes" id="UP000002342">
    <property type="component" value="Segment"/>
</dbReference>
<name>C4NTE1_9CAUD</name>
<evidence type="ECO:0000313" key="2">
    <source>
        <dbReference type="EMBL" id="ACL81407.1"/>
    </source>
</evidence>
<feature type="region of interest" description="Disordered" evidence="1">
    <location>
        <begin position="330"/>
        <end position="354"/>
    </location>
</feature>
<dbReference type="Gene3D" id="1.10.530.10">
    <property type="match status" value="1"/>
</dbReference>